<dbReference type="AlphaFoldDB" id="A0A505D699"/>
<proteinExistence type="predicted"/>
<dbReference type="GO" id="GO:0030246">
    <property type="term" value="F:carbohydrate binding"/>
    <property type="evidence" value="ECO:0007669"/>
    <property type="project" value="UniProtKB-KW"/>
</dbReference>
<dbReference type="PROSITE" id="PS50231">
    <property type="entry name" value="RICIN_B_LECTIN"/>
    <property type="match status" value="1"/>
</dbReference>
<evidence type="ECO:0000313" key="3">
    <source>
        <dbReference type="Proteomes" id="UP000317378"/>
    </source>
</evidence>
<organism evidence="2 3">
    <name type="scientific">Streptomyces sporangiiformans</name>
    <dbReference type="NCBI Taxonomy" id="2315329"/>
    <lineage>
        <taxon>Bacteria</taxon>
        <taxon>Bacillati</taxon>
        <taxon>Actinomycetota</taxon>
        <taxon>Actinomycetes</taxon>
        <taxon>Kitasatosporales</taxon>
        <taxon>Streptomycetaceae</taxon>
        <taxon>Streptomyces</taxon>
    </lineage>
</organism>
<sequence length="169" mass="18543">MPVHGRGRASYGITALYRIRSLVSSLCLSERDGDEAGYVYQADCGSSPTYALEEQREGVYRIRSLHPVFGYGCLSVDNGSTKKGARMMDDYCGHRGNSERFRLKPAGADDCRLLQLHTNVCVSVPGGSKDKWAPVLQLPCGSGDAGQVFRLKRCPRRARYPPLPATSNN</sequence>
<dbReference type="CDD" id="cd00161">
    <property type="entry name" value="beta-trefoil_Ricin-like"/>
    <property type="match status" value="1"/>
</dbReference>
<comment type="caution">
    <text evidence="2">The sequence shown here is derived from an EMBL/GenBank/DDBJ whole genome shotgun (WGS) entry which is preliminary data.</text>
</comment>
<dbReference type="RefSeq" id="WP_119104508.1">
    <property type="nucleotide sequence ID" value="NZ_QXMJ01000183.1"/>
</dbReference>
<dbReference type="EMBL" id="VCHX02000183">
    <property type="protein sequence ID" value="TPQ17772.1"/>
    <property type="molecule type" value="Genomic_DNA"/>
</dbReference>
<dbReference type="InterPro" id="IPR000772">
    <property type="entry name" value="Ricin_B_lectin"/>
</dbReference>
<gene>
    <name evidence="2" type="ORF">FGD71_034460</name>
</gene>
<dbReference type="OrthoDB" id="3406160at2"/>
<evidence type="ECO:0000313" key="2">
    <source>
        <dbReference type="EMBL" id="TPQ17772.1"/>
    </source>
</evidence>
<dbReference type="Proteomes" id="UP000317378">
    <property type="component" value="Unassembled WGS sequence"/>
</dbReference>
<protein>
    <submittedName>
        <fullName evidence="2">Ricin-type beta-trefoil lectin domain protein</fullName>
    </submittedName>
</protein>
<feature type="domain" description="Ricin B lectin" evidence="1">
    <location>
        <begin position="17"/>
        <end position="149"/>
    </location>
</feature>
<keyword evidence="2" id="KW-0430">Lectin</keyword>
<accession>A0A505D699</accession>
<name>A0A505D699_9ACTN</name>
<reference evidence="2 3" key="1">
    <citation type="submission" date="2019-06" db="EMBL/GenBank/DDBJ databases">
        <title>Streptomyces sporangiiformans sp. nov., a novel actinomycete isolated from soil in Mount Song.</title>
        <authorList>
            <person name="Han L."/>
        </authorList>
    </citation>
    <scope>NUCLEOTIDE SEQUENCE [LARGE SCALE GENOMIC DNA]</scope>
    <source>
        <strain evidence="2 3">NEAU-SSA 1</strain>
    </source>
</reference>
<dbReference type="SUPFAM" id="SSF50370">
    <property type="entry name" value="Ricin B-like lectins"/>
    <property type="match status" value="1"/>
</dbReference>
<dbReference type="Gene3D" id="2.80.10.50">
    <property type="match status" value="1"/>
</dbReference>
<evidence type="ECO:0000259" key="1">
    <source>
        <dbReference type="Pfam" id="PF00652"/>
    </source>
</evidence>
<keyword evidence="3" id="KW-1185">Reference proteome</keyword>
<dbReference type="Pfam" id="PF00652">
    <property type="entry name" value="Ricin_B_lectin"/>
    <property type="match status" value="1"/>
</dbReference>
<dbReference type="InterPro" id="IPR035992">
    <property type="entry name" value="Ricin_B-like_lectins"/>
</dbReference>